<sequence length="131" mass="13965">MAPGLRRSPGIQTRSKPGGPPERPMKPVRGFVHLETTAPYVQTCPRCRRSILYGLAEGIAARVDVVPISGTQEAAAAAAGIQTFTLRRTGLVQRDAIRRTDPALASPVLAEHRCPPQPQQLSLLPAPGGSR</sequence>
<reference evidence="2 3" key="1">
    <citation type="submission" date="2021-01" db="EMBL/GenBank/DDBJ databases">
        <title>Whole genome shotgun sequence of Actinoplanes humidus NBRC 14915.</title>
        <authorList>
            <person name="Komaki H."/>
            <person name="Tamura T."/>
        </authorList>
    </citation>
    <scope>NUCLEOTIDE SEQUENCE [LARGE SCALE GENOMIC DNA]</scope>
    <source>
        <strain evidence="2 3">NBRC 14915</strain>
    </source>
</reference>
<proteinExistence type="predicted"/>
<gene>
    <name evidence="2" type="ORF">Ahu01nite_097790</name>
</gene>
<feature type="region of interest" description="Disordered" evidence="1">
    <location>
        <begin position="103"/>
        <end position="131"/>
    </location>
</feature>
<evidence type="ECO:0000256" key="1">
    <source>
        <dbReference type="SAM" id="MobiDB-lite"/>
    </source>
</evidence>
<accession>A0ABQ4A8L8</accession>
<evidence type="ECO:0000313" key="3">
    <source>
        <dbReference type="Proteomes" id="UP000603200"/>
    </source>
</evidence>
<organism evidence="2 3">
    <name type="scientific">Winogradskya humida</name>
    <dbReference type="NCBI Taxonomy" id="113566"/>
    <lineage>
        <taxon>Bacteria</taxon>
        <taxon>Bacillati</taxon>
        <taxon>Actinomycetota</taxon>
        <taxon>Actinomycetes</taxon>
        <taxon>Micromonosporales</taxon>
        <taxon>Micromonosporaceae</taxon>
        <taxon>Winogradskya</taxon>
    </lineage>
</organism>
<dbReference type="EMBL" id="BOMN01000149">
    <property type="protein sequence ID" value="GIE26677.1"/>
    <property type="molecule type" value="Genomic_DNA"/>
</dbReference>
<protein>
    <submittedName>
        <fullName evidence="2">Uncharacterized protein</fullName>
    </submittedName>
</protein>
<evidence type="ECO:0000313" key="2">
    <source>
        <dbReference type="EMBL" id="GIE26677.1"/>
    </source>
</evidence>
<dbReference type="Proteomes" id="UP000603200">
    <property type="component" value="Unassembled WGS sequence"/>
</dbReference>
<name>A0ABQ4A8L8_9ACTN</name>
<feature type="compositionally biased region" description="Low complexity" evidence="1">
    <location>
        <begin position="119"/>
        <end position="131"/>
    </location>
</feature>
<keyword evidence="3" id="KW-1185">Reference proteome</keyword>
<feature type="region of interest" description="Disordered" evidence="1">
    <location>
        <begin position="1"/>
        <end position="27"/>
    </location>
</feature>
<comment type="caution">
    <text evidence="2">The sequence shown here is derived from an EMBL/GenBank/DDBJ whole genome shotgun (WGS) entry which is preliminary data.</text>
</comment>